<reference evidence="2 3" key="1">
    <citation type="submission" date="2014-05" db="EMBL/GenBank/DDBJ databases">
        <title>De novo Genome Sequence of Spirocheata sp.</title>
        <authorList>
            <person name="Shivani Y."/>
            <person name="Subhash Y."/>
            <person name="Tushar L."/>
            <person name="Sasikala C."/>
            <person name="Ramana C.V."/>
        </authorList>
    </citation>
    <scope>NUCLEOTIDE SEQUENCE [LARGE SCALE GENOMIC DNA]</scope>
    <source>
        <strain evidence="2 3">JC230</strain>
    </source>
</reference>
<gene>
    <name evidence="2" type="ORF">DC28_09200</name>
</gene>
<feature type="transmembrane region" description="Helical" evidence="1">
    <location>
        <begin position="119"/>
        <end position="140"/>
    </location>
</feature>
<protein>
    <submittedName>
        <fullName evidence="2">Uncharacterized protein</fullName>
    </submittedName>
</protein>
<feature type="transmembrane region" description="Helical" evidence="1">
    <location>
        <begin position="273"/>
        <end position="291"/>
    </location>
</feature>
<dbReference type="Proteomes" id="UP000029692">
    <property type="component" value="Unassembled WGS sequence"/>
</dbReference>
<feature type="transmembrane region" description="Helical" evidence="1">
    <location>
        <begin position="185"/>
        <end position="202"/>
    </location>
</feature>
<sequence length="301" mass="33036">MPWLNLKGFFTPVLAKPAVSDIVWGMTLRVRNTILYCIAAAVFGVAVSLIALAPRIVSLFQVLSLSERVLLFSRSFGEWRVYQTQLSVVLLSMVAPLLVSVLGYLGFLRFFRKITGPLIFFFFIFLGSLVFETLPIWTLLARMNREPLGLIAGLTRLHTFGLILGGAALFTAGLYTAGVKYQYQGGALIITLGVAGGLSYLLPVDVSVMASNFLAKAGLSSIVSLVLVFLMAATLLNFFKSSLMNQSPGDMVYGFSVVGMMAGRWMIHSSPNVWMLVVGVVLLITGSVVYARRVFRAYLWY</sequence>
<keyword evidence="1" id="KW-0472">Membrane</keyword>
<evidence type="ECO:0000256" key="1">
    <source>
        <dbReference type="SAM" id="Phobius"/>
    </source>
</evidence>
<feature type="transmembrane region" description="Helical" evidence="1">
    <location>
        <begin position="160"/>
        <end position="178"/>
    </location>
</feature>
<name>A0A098QVT8_9SPIO</name>
<keyword evidence="1" id="KW-0812">Transmembrane</keyword>
<evidence type="ECO:0000313" key="2">
    <source>
        <dbReference type="EMBL" id="KGE71960.1"/>
    </source>
</evidence>
<proteinExistence type="predicted"/>
<feature type="transmembrane region" description="Helical" evidence="1">
    <location>
        <begin position="251"/>
        <end position="267"/>
    </location>
</feature>
<feature type="transmembrane region" description="Helical" evidence="1">
    <location>
        <begin position="222"/>
        <end position="239"/>
    </location>
</feature>
<comment type="caution">
    <text evidence="2">The sequence shown here is derived from an EMBL/GenBank/DDBJ whole genome shotgun (WGS) entry which is preliminary data.</text>
</comment>
<keyword evidence="1" id="KW-1133">Transmembrane helix</keyword>
<accession>A0A098QVT8</accession>
<dbReference type="STRING" id="1480694.DC28_09200"/>
<feature type="transmembrane region" description="Helical" evidence="1">
    <location>
        <begin position="86"/>
        <end position="107"/>
    </location>
</feature>
<feature type="transmembrane region" description="Helical" evidence="1">
    <location>
        <begin position="34"/>
        <end position="57"/>
    </location>
</feature>
<dbReference type="EMBL" id="JNUP01000064">
    <property type="protein sequence ID" value="KGE71960.1"/>
    <property type="molecule type" value="Genomic_DNA"/>
</dbReference>
<organism evidence="2 3">
    <name type="scientific">Spirochaeta lutea</name>
    <dbReference type="NCBI Taxonomy" id="1480694"/>
    <lineage>
        <taxon>Bacteria</taxon>
        <taxon>Pseudomonadati</taxon>
        <taxon>Spirochaetota</taxon>
        <taxon>Spirochaetia</taxon>
        <taxon>Spirochaetales</taxon>
        <taxon>Spirochaetaceae</taxon>
        <taxon>Spirochaeta</taxon>
    </lineage>
</organism>
<keyword evidence="3" id="KW-1185">Reference proteome</keyword>
<dbReference type="AlphaFoldDB" id="A0A098QVT8"/>
<evidence type="ECO:0000313" key="3">
    <source>
        <dbReference type="Proteomes" id="UP000029692"/>
    </source>
</evidence>